<keyword evidence="4 6" id="KW-0501">Molybdenum cofactor biosynthesis</keyword>
<dbReference type="Gene3D" id="3.40.980.10">
    <property type="entry name" value="MoaB/Mog-like domain"/>
    <property type="match status" value="1"/>
</dbReference>
<evidence type="ECO:0000259" key="7">
    <source>
        <dbReference type="SMART" id="SM00852"/>
    </source>
</evidence>
<dbReference type="InterPro" id="IPR001453">
    <property type="entry name" value="MoaB/Mog_dom"/>
</dbReference>
<accession>A0A096AMC1</accession>
<evidence type="ECO:0000256" key="1">
    <source>
        <dbReference type="ARBA" id="ARBA00002901"/>
    </source>
</evidence>
<dbReference type="SMART" id="SM00852">
    <property type="entry name" value="MoCF_biosynth"/>
    <property type="match status" value="1"/>
</dbReference>
<dbReference type="CDD" id="cd00887">
    <property type="entry name" value="MoeA"/>
    <property type="match status" value="1"/>
</dbReference>
<dbReference type="InterPro" id="IPR005110">
    <property type="entry name" value="MoeA_linker/N"/>
</dbReference>
<evidence type="ECO:0000256" key="4">
    <source>
        <dbReference type="ARBA" id="ARBA00023150"/>
    </source>
</evidence>
<keyword evidence="6" id="KW-0500">Molybdenum</keyword>
<reference evidence="8 9" key="1">
    <citation type="submission" date="2014-07" db="EMBL/GenBank/DDBJ databases">
        <authorList>
            <person name="McCorrison J."/>
            <person name="Sanka R."/>
            <person name="Torralba M."/>
            <person name="Gillis M."/>
            <person name="Haft D.H."/>
            <person name="Methe B."/>
            <person name="Sutton G."/>
            <person name="Nelson K.E."/>
        </authorList>
    </citation>
    <scope>NUCLEOTIDE SEQUENCE [LARGE SCALE GENOMIC DNA]</scope>
    <source>
        <strain evidence="8 9">DNF00040</strain>
    </source>
</reference>
<dbReference type="RefSeq" id="WP_036557534.1">
    <property type="nucleotide sequence ID" value="NZ_JRNI01000010.1"/>
</dbReference>
<comment type="cofactor">
    <cofactor evidence="6">
        <name>Mg(2+)</name>
        <dbReference type="ChEBI" id="CHEBI:18420"/>
    </cofactor>
</comment>
<dbReference type="InterPro" id="IPR038987">
    <property type="entry name" value="MoeA-like"/>
</dbReference>
<comment type="similarity">
    <text evidence="3 6">Belongs to the MoeA family.</text>
</comment>
<evidence type="ECO:0000256" key="6">
    <source>
        <dbReference type="RuleBase" id="RU365090"/>
    </source>
</evidence>
<feature type="domain" description="MoaB/Mog" evidence="7">
    <location>
        <begin position="173"/>
        <end position="312"/>
    </location>
</feature>
<organism evidence="8 9">
    <name type="scientific">Oligella urethralis DNF00040</name>
    <dbReference type="NCBI Taxonomy" id="1401065"/>
    <lineage>
        <taxon>Bacteria</taxon>
        <taxon>Pseudomonadati</taxon>
        <taxon>Pseudomonadota</taxon>
        <taxon>Betaproteobacteria</taxon>
        <taxon>Burkholderiales</taxon>
        <taxon>Alcaligenaceae</taxon>
        <taxon>Oligella</taxon>
    </lineage>
</organism>
<keyword evidence="6" id="KW-0479">Metal-binding</keyword>
<dbReference type="AlphaFoldDB" id="A0A096AMC1"/>
<evidence type="ECO:0000313" key="8">
    <source>
        <dbReference type="EMBL" id="KGF31777.1"/>
    </source>
</evidence>
<dbReference type="InterPro" id="IPR036688">
    <property type="entry name" value="MoeA_C_domain_IV_sf"/>
</dbReference>
<dbReference type="OrthoDB" id="9804758at2"/>
<dbReference type="NCBIfam" id="NF045515">
    <property type="entry name" value="Glp_gephyrin"/>
    <property type="match status" value="1"/>
</dbReference>
<dbReference type="InterPro" id="IPR036425">
    <property type="entry name" value="MoaB/Mog-like_dom_sf"/>
</dbReference>
<dbReference type="SUPFAM" id="SSF63882">
    <property type="entry name" value="MoeA N-terminal region -like"/>
    <property type="match status" value="1"/>
</dbReference>
<dbReference type="Gene3D" id="3.90.105.10">
    <property type="entry name" value="Molybdopterin biosynthesis moea protein, domain 2"/>
    <property type="match status" value="1"/>
</dbReference>
<dbReference type="GO" id="GO:0046872">
    <property type="term" value="F:metal ion binding"/>
    <property type="evidence" value="ECO:0007669"/>
    <property type="project" value="UniProtKB-UniRule"/>
</dbReference>
<comment type="catalytic activity">
    <reaction evidence="5">
        <text>adenylyl-molybdopterin + molybdate = Mo-molybdopterin + AMP + H(+)</text>
        <dbReference type="Rhea" id="RHEA:35047"/>
        <dbReference type="ChEBI" id="CHEBI:15378"/>
        <dbReference type="ChEBI" id="CHEBI:36264"/>
        <dbReference type="ChEBI" id="CHEBI:62727"/>
        <dbReference type="ChEBI" id="CHEBI:71302"/>
        <dbReference type="ChEBI" id="CHEBI:456215"/>
        <dbReference type="EC" id="2.10.1.1"/>
    </reaction>
</comment>
<dbReference type="Pfam" id="PF03454">
    <property type="entry name" value="MoeA_C"/>
    <property type="match status" value="1"/>
</dbReference>
<dbReference type="Pfam" id="PF00994">
    <property type="entry name" value="MoCF_biosynth"/>
    <property type="match status" value="1"/>
</dbReference>
<dbReference type="EC" id="2.10.1.1" evidence="6"/>
<sequence>MRDYYDALNDLLSNALSTQDIEEVPLEQAVGHILAKDLLVQYPAPQFDNSAMDGYAVNDMQRLTWEVIGTIAAGDESAQFDLKPGQAVRILTGAGMPKHCDSVIQQELVERDGDRIRIKEAFAAGKNIRYMGEELQQGEVLLDANRAITPAAIGLLASQGYATVPCFAKLKLTVFSTGDELTPLGQALAINQIYDSNRPMLLSFLKRYRFLEISSGGAIEDKLETLKTRISEAASTQDVLIFTGGASVGEKDYLKQALEELGEIEHWKLAIKPGKPFGWGKVGTNTKVFLLPGNPVASYATTLLLALPAMKRIAGVSIDKAKPFSFKAKAAFDISQNKSIRRDFRRGRLVNNEEGLWVELLSTQDSHMLSGISYGDVLVEIPPQADVKTAQLLNVYPLAGALD</sequence>
<gene>
    <name evidence="8" type="ORF">HMPREF2130_01850</name>
</gene>
<evidence type="ECO:0000256" key="2">
    <source>
        <dbReference type="ARBA" id="ARBA00005046"/>
    </source>
</evidence>
<dbReference type="InterPro" id="IPR036135">
    <property type="entry name" value="MoeA_linker/N_sf"/>
</dbReference>
<comment type="function">
    <text evidence="1 6">Catalyzes the insertion of molybdate into adenylated molybdopterin with the concomitant release of AMP.</text>
</comment>
<dbReference type="PANTHER" id="PTHR10192:SF5">
    <property type="entry name" value="GEPHYRIN"/>
    <property type="match status" value="1"/>
</dbReference>
<dbReference type="GO" id="GO:0061599">
    <property type="term" value="F:molybdopterin molybdotransferase activity"/>
    <property type="evidence" value="ECO:0007669"/>
    <property type="project" value="UniProtKB-UniRule"/>
</dbReference>
<evidence type="ECO:0000256" key="5">
    <source>
        <dbReference type="ARBA" id="ARBA00047317"/>
    </source>
</evidence>
<dbReference type="Pfam" id="PF03453">
    <property type="entry name" value="MoeA_N"/>
    <property type="match status" value="1"/>
</dbReference>
<keyword evidence="6" id="KW-0808">Transferase</keyword>
<dbReference type="EMBL" id="JRNI01000010">
    <property type="protein sequence ID" value="KGF31777.1"/>
    <property type="molecule type" value="Genomic_DNA"/>
</dbReference>
<dbReference type="UniPathway" id="UPA00344"/>
<dbReference type="Proteomes" id="UP000029629">
    <property type="component" value="Unassembled WGS sequence"/>
</dbReference>
<comment type="caution">
    <text evidence="8">The sequence shown here is derived from an EMBL/GenBank/DDBJ whole genome shotgun (WGS) entry which is preliminary data.</text>
</comment>
<dbReference type="PANTHER" id="PTHR10192">
    <property type="entry name" value="MOLYBDOPTERIN BIOSYNTHESIS PROTEIN"/>
    <property type="match status" value="1"/>
</dbReference>
<name>A0A096AMC1_9BURK</name>
<dbReference type="Gene3D" id="2.40.340.10">
    <property type="entry name" value="MoeA, C-terminal, domain IV"/>
    <property type="match status" value="1"/>
</dbReference>
<dbReference type="GO" id="GO:0005829">
    <property type="term" value="C:cytosol"/>
    <property type="evidence" value="ECO:0007669"/>
    <property type="project" value="TreeGrafter"/>
</dbReference>
<dbReference type="eggNOG" id="COG0303">
    <property type="taxonomic scope" value="Bacteria"/>
</dbReference>
<evidence type="ECO:0000313" key="9">
    <source>
        <dbReference type="Proteomes" id="UP000029629"/>
    </source>
</evidence>
<evidence type="ECO:0000256" key="3">
    <source>
        <dbReference type="ARBA" id="ARBA00010763"/>
    </source>
</evidence>
<dbReference type="Gene3D" id="2.170.190.11">
    <property type="entry name" value="Molybdopterin biosynthesis moea protein, domain 3"/>
    <property type="match status" value="1"/>
</dbReference>
<dbReference type="GO" id="GO:0006777">
    <property type="term" value="P:Mo-molybdopterin cofactor biosynthetic process"/>
    <property type="evidence" value="ECO:0007669"/>
    <property type="project" value="UniProtKB-UniRule"/>
</dbReference>
<proteinExistence type="inferred from homology"/>
<keyword evidence="6" id="KW-0460">Magnesium</keyword>
<dbReference type="InterPro" id="IPR005111">
    <property type="entry name" value="MoeA_C_domain_IV"/>
</dbReference>
<dbReference type="NCBIfam" id="TIGR00177">
    <property type="entry name" value="molyb_syn"/>
    <property type="match status" value="1"/>
</dbReference>
<protein>
    <recommendedName>
        <fullName evidence="6">Molybdopterin molybdenumtransferase</fullName>
        <ecNumber evidence="6">2.10.1.1</ecNumber>
    </recommendedName>
</protein>
<dbReference type="SUPFAM" id="SSF53218">
    <property type="entry name" value="Molybdenum cofactor biosynthesis proteins"/>
    <property type="match status" value="1"/>
</dbReference>
<keyword evidence="9" id="KW-1185">Reference proteome</keyword>
<comment type="pathway">
    <text evidence="2 6">Cofactor biosynthesis; molybdopterin biosynthesis.</text>
</comment>
<dbReference type="SUPFAM" id="SSF63867">
    <property type="entry name" value="MoeA C-terminal domain-like"/>
    <property type="match status" value="1"/>
</dbReference>